<evidence type="ECO:0000256" key="3">
    <source>
        <dbReference type="ARBA" id="ARBA00022801"/>
    </source>
</evidence>
<evidence type="ECO:0000256" key="2">
    <source>
        <dbReference type="ARBA" id="ARBA00022670"/>
    </source>
</evidence>
<dbReference type="InterPro" id="IPR009003">
    <property type="entry name" value="Peptidase_S1_PA"/>
</dbReference>
<dbReference type="GO" id="GO:0008233">
    <property type="term" value="F:peptidase activity"/>
    <property type="evidence" value="ECO:0007669"/>
    <property type="project" value="UniProtKB-KW"/>
</dbReference>
<name>A0A837II95_9BACT</name>
<dbReference type="GO" id="GO:0006508">
    <property type="term" value="P:proteolysis"/>
    <property type="evidence" value="ECO:0007669"/>
    <property type="project" value="UniProtKB-KW"/>
</dbReference>
<dbReference type="PANTHER" id="PTHR43343">
    <property type="entry name" value="PEPTIDASE S12"/>
    <property type="match status" value="1"/>
</dbReference>
<evidence type="ECO:0000313" key="6">
    <source>
        <dbReference type="Proteomes" id="UP000034078"/>
    </source>
</evidence>
<dbReference type="Proteomes" id="UP000034078">
    <property type="component" value="Unassembled WGS sequence"/>
</dbReference>
<keyword evidence="4" id="KW-1133">Transmembrane helix</keyword>
<evidence type="ECO:0000256" key="4">
    <source>
        <dbReference type="SAM" id="Phobius"/>
    </source>
</evidence>
<dbReference type="SUPFAM" id="SSF50494">
    <property type="entry name" value="Trypsin-like serine proteases"/>
    <property type="match status" value="1"/>
</dbReference>
<dbReference type="InterPro" id="IPR043504">
    <property type="entry name" value="Peptidase_S1_PA_chymotrypsin"/>
</dbReference>
<organism evidence="5 6">
    <name type="scientific">Candidatus Collierbacteria bacterium GW2011_GWB2_45_17</name>
    <dbReference type="NCBI Taxonomy" id="1618388"/>
    <lineage>
        <taxon>Bacteria</taxon>
        <taxon>Candidatus Collieribacteriota</taxon>
    </lineage>
</organism>
<evidence type="ECO:0000313" key="5">
    <source>
        <dbReference type="EMBL" id="KKU00287.1"/>
    </source>
</evidence>
<accession>A0A837II95</accession>
<keyword evidence="2" id="KW-0645">Protease</keyword>
<dbReference type="EMBL" id="LCKO01000006">
    <property type="protein sequence ID" value="KKU00287.1"/>
    <property type="molecule type" value="Genomic_DNA"/>
</dbReference>
<dbReference type="Gene3D" id="2.40.10.120">
    <property type="match status" value="1"/>
</dbReference>
<dbReference type="Pfam" id="PF13365">
    <property type="entry name" value="Trypsin_2"/>
    <property type="match status" value="1"/>
</dbReference>
<dbReference type="PANTHER" id="PTHR43343:SF3">
    <property type="entry name" value="PROTEASE DO-LIKE 8, CHLOROPLASTIC"/>
    <property type="match status" value="1"/>
</dbReference>
<evidence type="ECO:0000256" key="1">
    <source>
        <dbReference type="ARBA" id="ARBA00010541"/>
    </source>
</evidence>
<feature type="transmembrane region" description="Helical" evidence="4">
    <location>
        <begin position="579"/>
        <end position="600"/>
    </location>
</feature>
<comment type="similarity">
    <text evidence="1">Belongs to the peptidase S1C family.</text>
</comment>
<proteinExistence type="inferred from homology"/>
<protein>
    <submittedName>
        <fullName evidence="5">Periplasmic serine proteinase</fullName>
    </submittedName>
</protein>
<comment type="caution">
    <text evidence="5">The sequence shown here is derived from an EMBL/GenBank/DDBJ whole genome shotgun (WGS) entry which is preliminary data.</text>
</comment>
<sequence length="629" mass="68340">MNVKKSLLGLFILFFLISGIGLALLVLDDQNDLSSRAAMGVGSSLRPALDKVSLLEKNSVWDGSLLNLPLQLSFDESLWLPPTDLEPVFFHLRSLISVRFSKEEIDLPTLKILLGENFLAPKQAGPSKSFVIGWQTQTYTSRFLNSPKVIDVWTSDSGISLIAVMPNDLGRGDVLDLVKGISPVSQVMGLTTPDDSARLAAIIRPSVVMILNNYCAQIKYTEKAYPFCLAQVGSGFFVNQNGYIATNGHVVTNLPETSLIYGVIGGSLDNLLVDFFQTYLSSLTSLPIDRTLVEQKVKEAHQNKESIYQMAALVGELLKKNFIKIENSTNNFFIQLGNTPIQLSKSGVNSGTDIVSATFVAADYRLPDPVIGFSSSDVALLKVSGSGYPALPLGKIDEVSVGSDILVVGFPGVAMGSKSILLDTSANSQPTFTRGVISAFKQAKGDKKNLIQTDASINHGNSGGPAVSSKGNVIGIATYGLAAEEGTGNYNFLRDIADLRALMVKNNVLEEIGETYPAWKTGLENYWISYLKPAQVSFEAVSRLYENHPTVAKYLIETESKIGTPDDKTPRFTRLQRKLYMNVSGGAMAFSVIAIIVLAISNFIDSKRQREPVSLPPRPHLPSQPIQTF</sequence>
<dbReference type="AlphaFoldDB" id="A0A837II95"/>
<keyword evidence="4" id="KW-0812">Transmembrane</keyword>
<gene>
    <name evidence="5" type="ORF">UX01_C0006G0081</name>
</gene>
<dbReference type="InterPro" id="IPR051201">
    <property type="entry name" value="Chloro_Bact_Ser_Proteases"/>
</dbReference>
<keyword evidence="3" id="KW-0378">Hydrolase</keyword>
<dbReference type="Gene3D" id="2.40.10.10">
    <property type="entry name" value="Trypsin-like serine proteases"/>
    <property type="match status" value="1"/>
</dbReference>
<keyword evidence="4" id="KW-0472">Membrane</keyword>
<reference evidence="5 6" key="1">
    <citation type="journal article" date="2015" name="Nature">
        <title>rRNA introns, odd ribosomes, and small enigmatic genomes across a large radiation of phyla.</title>
        <authorList>
            <person name="Brown C.T."/>
            <person name="Hug L.A."/>
            <person name="Thomas B.C."/>
            <person name="Sharon I."/>
            <person name="Castelle C.J."/>
            <person name="Singh A."/>
            <person name="Wilkins M.J."/>
            <person name="Williams K.H."/>
            <person name="Banfield J.F."/>
        </authorList>
    </citation>
    <scope>NUCLEOTIDE SEQUENCE [LARGE SCALE GENOMIC DNA]</scope>
</reference>